<feature type="transmembrane region" description="Helical" evidence="8">
    <location>
        <begin position="196"/>
        <end position="217"/>
    </location>
</feature>
<feature type="transmembrane region" description="Helical" evidence="8">
    <location>
        <begin position="168"/>
        <end position="190"/>
    </location>
</feature>
<keyword evidence="4" id="KW-1003">Cell membrane</keyword>
<evidence type="ECO:0000256" key="1">
    <source>
        <dbReference type="ARBA" id="ARBA00004651"/>
    </source>
</evidence>
<evidence type="ECO:0000256" key="6">
    <source>
        <dbReference type="ARBA" id="ARBA00022989"/>
    </source>
</evidence>
<feature type="transmembrane region" description="Helical" evidence="8">
    <location>
        <begin position="268"/>
        <end position="287"/>
    </location>
</feature>
<dbReference type="NCBIfam" id="TIGR00924">
    <property type="entry name" value="yjdL_sub1_fam"/>
    <property type="match status" value="1"/>
</dbReference>
<evidence type="ECO:0000259" key="9">
    <source>
        <dbReference type="PROSITE" id="PS50850"/>
    </source>
</evidence>
<evidence type="ECO:0000313" key="11">
    <source>
        <dbReference type="Proteomes" id="UP001244563"/>
    </source>
</evidence>
<evidence type="ECO:0000256" key="8">
    <source>
        <dbReference type="SAM" id="Phobius"/>
    </source>
</evidence>
<evidence type="ECO:0000256" key="3">
    <source>
        <dbReference type="ARBA" id="ARBA00022448"/>
    </source>
</evidence>
<feature type="transmembrane region" description="Helical" evidence="8">
    <location>
        <begin position="229"/>
        <end position="248"/>
    </location>
</feature>
<name>A0ABT9TNK3_PAENI</name>
<dbReference type="PANTHER" id="PTHR23517:SF15">
    <property type="entry name" value="PROTON-DEPENDENT OLIGOPEPTIDE FAMILY TRANSPORT PROTEIN"/>
    <property type="match status" value="1"/>
</dbReference>
<dbReference type="InterPro" id="IPR005279">
    <property type="entry name" value="Dipep/tripep_permease"/>
</dbReference>
<evidence type="ECO:0000313" key="10">
    <source>
        <dbReference type="EMBL" id="MDQ0102137.1"/>
    </source>
</evidence>
<dbReference type="PROSITE" id="PS50850">
    <property type="entry name" value="MFS"/>
    <property type="match status" value="1"/>
</dbReference>
<feature type="transmembrane region" description="Helical" evidence="8">
    <location>
        <begin position="332"/>
        <end position="353"/>
    </location>
</feature>
<dbReference type="SUPFAM" id="SSF103473">
    <property type="entry name" value="MFS general substrate transporter"/>
    <property type="match status" value="1"/>
</dbReference>
<dbReference type="Pfam" id="PF00854">
    <property type="entry name" value="PTR2"/>
    <property type="match status" value="1"/>
</dbReference>
<feature type="transmembrane region" description="Helical" evidence="8">
    <location>
        <begin position="127"/>
        <end position="147"/>
    </location>
</feature>
<feature type="transmembrane region" description="Helical" evidence="8">
    <location>
        <begin position="63"/>
        <end position="89"/>
    </location>
</feature>
<keyword evidence="6 8" id="KW-1133">Transmembrane helix</keyword>
<dbReference type="InterPro" id="IPR050171">
    <property type="entry name" value="MFS_Transporters"/>
</dbReference>
<evidence type="ECO:0000256" key="7">
    <source>
        <dbReference type="ARBA" id="ARBA00023136"/>
    </source>
</evidence>
<dbReference type="InterPro" id="IPR036259">
    <property type="entry name" value="MFS_trans_sf"/>
</dbReference>
<comment type="subcellular location">
    <subcellularLocation>
        <location evidence="1">Cell membrane</location>
        <topology evidence="1">Multi-pass membrane protein</topology>
    </subcellularLocation>
</comment>
<keyword evidence="7 8" id="KW-0472">Membrane</keyword>
<dbReference type="Gene3D" id="1.20.1250.20">
    <property type="entry name" value="MFS general substrate transporter like domains"/>
    <property type="match status" value="1"/>
</dbReference>
<dbReference type="InterPro" id="IPR000109">
    <property type="entry name" value="POT_fam"/>
</dbReference>
<dbReference type="InterPro" id="IPR020846">
    <property type="entry name" value="MFS_dom"/>
</dbReference>
<dbReference type="EMBL" id="JAUSSW010000004">
    <property type="protein sequence ID" value="MDQ0102137.1"/>
    <property type="molecule type" value="Genomic_DNA"/>
</dbReference>
<keyword evidence="11" id="KW-1185">Reference proteome</keyword>
<accession>A0ABT9TNK3</accession>
<proteinExistence type="inferred from homology"/>
<feature type="transmembrane region" description="Helical" evidence="8">
    <location>
        <begin position="374"/>
        <end position="395"/>
    </location>
</feature>
<evidence type="ECO:0000256" key="4">
    <source>
        <dbReference type="ARBA" id="ARBA00022475"/>
    </source>
</evidence>
<gene>
    <name evidence="10" type="ORF">J2T10_001783</name>
</gene>
<keyword evidence="3" id="KW-0813">Transport</keyword>
<dbReference type="PANTHER" id="PTHR23517">
    <property type="entry name" value="RESISTANCE PROTEIN MDTM, PUTATIVE-RELATED-RELATED"/>
    <property type="match status" value="1"/>
</dbReference>
<reference evidence="10 11" key="1">
    <citation type="submission" date="2023-07" db="EMBL/GenBank/DDBJ databases">
        <title>Sorghum-associated microbial communities from plants grown in Nebraska, USA.</title>
        <authorList>
            <person name="Schachtman D."/>
        </authorList>
    </citation>
    <scope>NUCLEOTIDE SEQUENCE [LARGE SCALE GENOMIC DNA]</scope>
    <source>
        <strain evidence="10 11">CC523</strain>
    </source>
</reference>
<sequence>MALDPLIASSIVGAYGGSVYLAQLLGAWLGDRLISPRVMVLLGGIVITAGHLALAFLEGFPGLMAGLALIVLGTGALKTNITSIVGYIMDSSPDTRDVGFSYFYMAINIGAVIGPLSTGFVQNQFGFHLGFGLAAVGMVGALVQYAVSMKKLPSKASTVNNRLPRNNYYVPLLALLLTGSAAFLAVISGSVNPSNLATVVTLIALAAALAYFIVMLTSKTVSTPEKKRVLGFFPLFLISGIYFGFLFQKFTAVSILITKRVNLDMGDWTFPVAWITTVSPLAAVLITPLISRLWTRLSHRQPSPVTKFAIGMMQIGCAYLFILLVASSTGDAQIPLLLILLFMMIAGSSEVFVGPIGLSLATRIGPKTFKSQMVGLNFLTLALGSSLSGLLGQLFTKIENTTYFTLIATAGVVLGMTLLATRKPINRLLTSDA</sequence>
<comment type="caution">
    <text evidence="10">The sequence shown here is derived from an EMBL/GenBank/DDBJ whole genome shotgun (WGS) entry which is preliminary data.</text>
</comment>
<dbReference type="Proteomes" id="UP001244563">
    <property type="component" value="Unassembled WGS sequence"/>
</dbReference>
<feature type="transmembrane region" description="Helical" evidence="8">
    <location>
        <begin position="38"/>
        <end position="57"/>
    </location>
</feature>
<comment type="similarity">
    <text evidence="2">Belongs to the major facilitator superfamily. Proton-dependent oligopeptide transporter (POT/PTR) (TC 2.A.17) family.</text>
</comment>
<evidence type="ECO:0000256" key="2">
    <source>
        <dbReference type="ARBA" id="ARBA00005982"/>
    </source>
</evidence>
<evidence type="ECO:0000256" key="5">
    <source>
        <dbReference type="ARBA" id="ARBA00022692"/>
    </source>
</evidence>
<organism evidence="10 11">
    <name type="scientific">Paenarthrobacter nicotinovorans</name>
    <name type="common">Arthrobacter nicotinovorans</name>
    <dbReference type="NCBI Taxonomy" id="29320"/>
    <lineage>
        <taxon>Bacteria</taxon>
        <taxon>Bacillati</taxon>
        <taxon>Actinomycetota</taxon>
        <taxon>Actinomycetes</taxon>
        <taxon>Micrococcales</taxon>
        <taxon>Micrococcaceae</taxon>
        <taxon>Paenarthrobacter</taxon>
    </lineage>
</organism>
<protein>
    <submittedName>
        <fullName evidence="10">POT family proton-dependent oligopeptide transporter</fullName>
    </submittedName>
</protein>
<feature type="transmembrane region" description="Helical" evidence="8">
    <location>
        <begin position="101"/>
        <end position="121"/>
    </location>
</feature>
<keyword evidence="5 8" id="KW-0812">Transmembrane</keyword>
<feature type="domain" description="Major facilitator superfamily (MFS) profile" evidence="9">
    <location>
        <begin position="1"/>
        <end position="423"/>
    </location>
</feature>
<feature type="transmembrane region" description="Helical" evidence="8">
    <location>
        <begin position="401"/>
        <end position="421"/>
    </location>
</feature>
<feature type="transmembrane region" description="Helical" evidence="8">
    <location>
        <begin position="308"/>
        <end position="326"/>
    </location>
</feature>
<feature type="transmembrane region" description="Helical" evidence="8">
    <location>
        <begin position="6"/>
        <end position="26"/>
    </location>
</feature>